<keyword evidence="3" id="KW-1185">Reference proteome</keyword>
<proteinExistence type="predicted"/>
<name>A0A0D0BZC5_9AGAM</name>
<accession>A0A0D0BZC5</accession>
<dbReference type="InParanoid" id="A0A0D0BZC5"/>
<reference evidence="3" key="2">
    <citation type="submission" date="2015-01" db="EMBL/GenBank/DDBJ databases">
        <title>Evolutionary Origins and Diversification of the Mycorrhizal Mutualists.</title>
        <authorList>
            <consortium name="DOE Joint Genome Institute"/>
            <consortium name="Mycorrhizal Genomics Consortium"/>
            <person name="Kohler A."/>
            <person name="Kuo A."/>
            <person name="Nagy L.G."/>
            <person name="Floudas D."/>
            <person name="Copeland A."/>
            <person name="Barry K.W."/>
            <person name="Cichocki N."/>
            <person name="Veneault-Fourrey C."/>
            <person name="LaButti K."/>
            <person name="Lindquist E.A."/>
            <person name="Lipzen A."/>
            <person name="Lundell T."/>
            <person name="Morin E."/>
            <person name="Murat C."/>
            <person name="Riley R."/>
            <person name="Ohm R."/>
            <person name="Sun H."/>
            <person name="Tunlid A."/>
            <person name="Henrissat B."/>
            <person name="Grigoriev I.V."/>
            <person name="Hibbett D.S."/>
            <person name="Martin F."/>
        </authorList>
    </citation>
    <scope>NUCLEOTIDE SEQUENCE [LARGE SCALE GENOMIC DNA]</scope>
    <source>
        <strain evidence="3">UH-Slu-Lm8-n1</strain>
    </source>
</reference>
<dbReference type="HOGENOM" id="CLU_2943391_0_0_1"/>
<dbReference type="Proteomes" id="UP000054485">
    <property type="component" value="Unassembled WGS sequence"/>
</dbReference>
<feature type="region of interest" description="Disordered" evidence="1">
    <location>
        <begin position="33"/>
        <end position="60"/>
    </location>
</feature>
<evidence type="ECO:0000313" key="3">
    <source>
        <dbReference type="Proteomes" id="UP000054485"/>
    </source>
</evidence>
<protein>
    <submittedName>
        <fullName evidence="2">Uncharacterized protein</fullName>
    </submittedName>
</protein>
<gene>
    <name evidence="2" type="ORF">CY34DRAFT_798509</name>
</gene>
<evidence type="ECO:0000256" key="1">
    <source>
        <dbReference type="SAM" id="MobiDB-lite"/>
    </source>
</evidence>
<evidence type="ECO:0000313" key="2">
    <source>
        <dbReference type="EMBL" id="KIK48133.1"/>
    </source>
</evidence>
<dbReference type="EMBL" id="KN835140">
    <property type="protein sequence ID" value="KIK48133.1"/>
    <property type="molecule type" value="Genomic_DNA"/>
</dbReference>
<sequence>MNHDTIWLTGVRSQSKGTATVTALRLRSRRALLSSGYHRNHRRPRILSTKRSDDLSRRPG</sequence>
<feature type="compositionally biased region" description="Basic and acidic residues" evidence="1">
    <location>
        <begin position="50"/>
        <end position="60"/>
    </location>
</feature>
<dbReference type="AlphaFoldDB" id="A0A0D0BZC5"/>
<organism evidence="2 3">
    <name type="scientific">Suillus luteus UH-Slu-Lm8-n1</name>
    <dbReference type="NCBI Taxonomy" id="930992"/>
    <lineage>
        <taxon>Eukaryota</taxon>
        <taxon>Fungi</taxon>
        <taxon>Dikarya</taxon>
        <taxon>Basidiomycota</taxon>
        <taxon>Agaricomycotina</taxon>
        <taxon>Agaricomycetes</taxon>
        <taxon>Agaricomycetidae</taxon>
        <taxon>Boletales</taxon>
        <taxon>Suillineae</taxon>
        <taxon>Suillaceae</taxon>
        <taxon>Suillus</taxon>
    </lineage>
</organism>
<reference evidence="2 3" key="1">
    <citation type="submission" date="2014-04" db="EMBL/GenBank/DDBJ databases">
        <authorList>
            <consortium name="DOE Joint Genome Institute"/>
            <person name="Kuo A."/>
            <person name="Ruytinx J."/>
            <person name="Rineau F."/>
            <person name="Colpaert J."/>
            <person name="Kohler A."/>
            <person name="Nagy L.G."/>
            <person name="Floudas D."/>
            <person name="Copeland A."/>
            <person name="Barry K.W."/>
            <person name="Cichocki N."/>
            <person name="Veneault-Fourrey C."/>
            <person name="LaButti K."/>
            <person name="Lindquist E.A."/>
            <person name="Lipzen A."/>
            <person name="Lundell T."/>
            <person name="Morin E."/>
            <person name="Murat C."/>
            <person name="Sun H."/>
            <person name="Tunlid A."/>
            <person name="Henrissat B."/>
            <person name="Grigoriev I.V."/>
            <person name="Hibbett D.S."/>
            <person name="Martin F."/>
            <person name="Nordberg H.P."/>
            <person name="Cantor M.N."/>
            <person name="Hua S.X."/>
        </authorList>
    </citation>
    <scope>NUCLEOTIDE SEQUENCE [LARGE SCALE GENOMIC DNA]</scope>
    <source>
        <strain evidence="2 3">UH-Slu-Lm8-n1</strain>
    </source>
</reference>